<feature type="domain" description="N-acetyltransferase" evidence="1">
    <location>
        <begin position="6"/>
        <end position="181"/>
    </location>
</feature>
<protein>
    <submittedName>
        <fullName evidence="2">GNAT family N-acetyltransferase</fullName>
    </submittedName>
</protein>
<evidence type="ECO:0000259" key="1">
    <source>
        <dbReference type="PROSITE" id="PS51186"/>
    </source>
</evidence>
<dbReference type="InterPro" id="IPR016181">
    <property type="entry name" value="Acyl_CoA_acyltransferase"/>
</dbReference>
<dbReference type="InterPro" id="IPR000182">
    <property type="entry name" value="GNAT_dom"/>
</dbReference>
<dbReference type="RefSeq" id="WP_195032564.1">
    <property type="nucleotide sequence ID" value="NZ_JADLRE010000005.1"/>
</dbReference>
<name>A0ABS0C709_9NOCA</name>
<keyword evidence="3" id="KW-1185">Reference proteome</keyword>
<evidence type="ECO:0000313" key="2">
    <source>
        <dbReference type="EMBL" id="MBF6225288.1"/>
    </source>
</evidence>
<dbReference type="Pfam" id="PF00583">
    <property type="entry name" value="Acetyltransf_1"/>
    <property type="match status" value="1"/>
</dbReference>
<dbReference type="PROSITE" id="PS51186">
    <property type="entry name" value="GNAT"/>
    <property type="match status" value="1"/>
</dbReference>
<dbReference type="Gene3D" id="3.40.630.30">
    <property type="match status" value="1"/>
</dbReference>
<evidence type="ECO:0000313" key="3">
    <source>
        <dbReference type="Proteomes" id="UP000807309"/>
    </source>
</evidence>
<sequence>MTSRSLELARYDAAGALELADELRAVYLASHREQQDNPWYSPARFWERLEEMYAPIAGFELVAGRIDGRMIGYAFGTPYGRPQAVWKKAVRFYPGCAPEARDTPVYIFREFAVHPDCQGRGFARTIHDTLLSQRPESLAYLLVRVGNPARAAYKAWGWRVIGQDQPFADSPVMDEMARLLN</sequence>
<organism evidence="2 3">
    <name type="scientific">Nocardia abscessus</name>
    <dbReference type="NCBI Taxonomy" id="120957"/>
    <lineage>
        <taxon>Bacteria</taxon>
        <taxon>Bacillati</taxon>
        <taxon>Actinomycetota</taxon>
        <taxon>Actinomycetes</taxon>
        <taxon>Mycobacteriales</taxon>
        <taxon>Nocardiaceae</taxon>
        <taxon>Nocardia</taxon>
    </lineage>
</organism>
<proteinExistence type="predicted"/>
<gene>
    <name evidence="2" type="ORF">IU470_09215</name>
</gene>
<comment type="caution">
    <text evidence="2">The sequence shown here is derived from an EMBL/GenBank/DDBJ whole genome shotgun (WGS) entry which is preliminary data.</text>
</comment>
<accession>A0ABS0C709</accession>
<dbReference type="EMBL" id="JADLRE010000005">
    <property type="protein sequence ID" value="MBF6225288.1"/>
    <property type="molecule type" value="Genomic_DNA"/>
</dbReference>
<reference evidence="2 3" key="1">
    <citation type="submission" date="2020-10" db="EMBL/GenBank/DDBJ databases">
        <title>Identification of Nocardia species via Next-generation sequencing and recognition of intraspecies genetic diversity.</title>
        <authorList>
            <person name="Li P."/>
            <person name="Li P."/>
            <person name="Lu B."/>
        </authorList>
    </citation>
    <scope>NUCLEOTIDE SEQUENCE [LARGE SCALE GENOMIC DNA]</scope>
    <source>
        <strain evidence="2 3">N-11</strain>
    </source>
</reference>
<dbReference type="Proteomes" id="UP000807309">
    <property type="component" value="Unassembled WGS sequence"/>
</dbReference>
<dbReference type="SUPFAM" id="SSF55729">
    <property type="entry name" value="Acyl-CoA N-acyltransferases (Nat)"/>
    <property type="match status" value="1"/>
</dbReference>